<dbReference type="InterPro" id="IPR001926">
    <property type="entry name" value="TrpB-like_PALP"/>
</dbReference>
<comment type="caution">
    <text evidence="5">The sequence shown here is derived from an EMBL/GenBank/DDBJ whole genome shotgun (WGS) entry which is preliminary data.</text>
</comment>
<evidence type="ECO:0000313" key="5">
    <source>
        <dbReference type="EMBL" id="GAA2636831.1"/>
    </source>
</evidence>
<organism evidence="5 6">
    <name type="scientific">Actinomadura fulvescens</name>
    <dbReference type="NCBI Taxonomy" id="46160"/>
    <lineage>
        <taxon>Bacteria</taxon>
        <taxon>Bacillati</taxon>
        <taxon>Actinomycetota</taxon>
        <taxon>Actinomycetes</taxon>
        <taxon>Streptosporangiales</taxon>
        <taxon>Thermomonosporaceae</taxon>
        <taxon>Actinomadura</taxon>
    </lineage>
</organism>
<comment type="cofactor">
    <cofactor evidence="1">
        <name>pyridoxal 5'-phosphate</name>
        <dbReference type="ChEBI" id="CHEBI:597326"/>
    </cofactor>
</comment>
<feature type="compositionally biased region" description="Low complexity" evidence="3">
    <location>
        <begin position="353"/>
        <end position="364"/>
    </location>
</feature>
<dbReference type="InterPro" id="IPR050214">
    <property type="entry name" value="Cys_Synth/Cystath_Beta-Synth"/>
</dbReference>
<gene>
    <name evidence="5" type="ORF">GCM10010411_90180</name>
</gene>
<dbReference type="EMBL" id="BAAATD010000021">
    <property type="protein sequence ID" value="GAA2636831.1"/>
    <property type="molecule type" value="Genomic_DNA"/>
</dbReference>
<sequence>MNGRSRDRLSLNAEAVTPAVGFDVSINGSVHRLWLKLESYNPYDSIKSRTAYSLWQDVANEVDPNIGIIESTSGNLGVALAAIAAEHDVPFTAVVDIRSSGSVVETISALGGRVKVIDRPDGTGGYLLNRLRYIKAQIRARPRLIWTNQYANPANPRAHALGTAPELRAQIPEPACVLVAVSTGGTLAGFRDYVAEANPDWELIGVDVNGSVALGGASGERPLPGIGSSRRSEFLAQGYRPTVRVTSTEAVSACLWLMESAGIGVGASSGALVAAALRLLRADPRRRSVVCVCADGPGHYLDTVYSSRWREVQRLDLVDVARGVEIVPAEIAPAETPIEIAPVDRPPSDAEVAHPSAARAVAAP</sequence>
<dbReference type="PANTHER" id="PTHR10314">
    <property type="entry name" value="CYSTATHIONINE BETA-SYNTHASE"/>
    <property type="match status" value="1"/>
</dbReference>
<dbReference type="SUPFAM" id="SSF53686">
    <property type="entry name" value="Tryptophan synthase beta subunit-like PLP-dependent enzymes"/>
    <property type="match status" value="1"/>
</dbReference>
<dbReference type="Pfam" id="PF00291">
    <property type="entry name" value="PALP"/>
    <property type="match status" value="1"/>
</dbReference>
<evidence type="ECO:0000259" key="4">
    <source>
        <dbReference type="Pfam" id="PF00291"/>
    </source>
</evidence>
<accession>A0ABN3QWP8</accession>
<feature type="domain" description="Tryptophan synthase beta chain-like PALP" evidence="4">
    <location>
        <begin position="29"/>
        <end position="293"/>
    </location>
</feature>
<evidence type="ECO:0000256" key="2">
    <source>
        <dbReference type="ARBA" id="ARBA00022898"/>
    </source>
</evidence>
<keyword evidence="2" id="KW-0663">Pyridoxal phosphate</keyword>
<dbReference type="Gene3D" id="3.40.50.1100">
    <property type="match status" value="2"/>
</dbReference>
<reference evidence="5 6" key="1">
    <citation type="journal article" date="2019" name="Int. J. Syst. Evol. Microbiol.">
        <title>The Global Catalogue of Microorganisms (GCM) 10K type strain sequencing project: providing services to taxonomists for standard genome sequencing and annotation.</title>
        <authorList>
            <consortium name="The Broad Institute Genomics Platform"/>
            <consortium name="The Broad Institute Genome Sequencing Center for Infectious Disease"/>
            <person name="Wu L."/>
            <person name="Ma J."/>
        </authorList>
    </citation>
    <scope>NUCLEOTIDE SEQUENCE [LARGE SCALE GENOMIC DNA]</scope>
    <source>
        <strain evidence="5 6">JCM 6833</strain>
    </source>
</reference>
<evidence type="ECO:0000256" key="1">
    <source>
        <dbReference type="ARBA" id="ARBA00001933"/>
    </source>
</evidence>
<keyword evidence="6" id="KW-1185">Reference proteome</keyword>
<dbReference type="RefSeq" id="WP_344548897.1">
    <property type="nucleotide sequence ID" value="NZ_BAAATD010000021.1"/>
</dbReference>
<feature type="region of interest" description="Disordered" evidence="3">
    <location>
        <begin position="343"/>
        <end position="364"/>
    </location>
</feature>
<dbReference type="InterPro" id="IPR036052">
    <property type="entry name" value="TrpB-like_PALP_sf"/>
</dbReference>
<protein>
    <recommendedName>
        <fullName evidence="4">Tryptophan synthase beta chain-like PALP domain-containing protein</fullName>
    </recommendedName>
</protein>
<proteinExistence type="predicted"/>
<dbReference type="Proteomes" id="UP001501509">
    <property type="component" value="Unassembled WGS sequence"/>
</dbReference>
<name>A0ABN3QWP8_9ACTN</name>
<evidence type="ECO:0000256" key="3">
    <source>
        <dbReference type="SAM" id="MobiDB-lite"/>
    </source>
</evidence>
<evidence type="ECO:0000313" key="6">
    <source>
        <dbReference type="Proteomes" id="UP001501509"/>
    </source>
</evidence>